<dbReference type="Proteomes" id="UP000187406">
    <property type="component" value="Unassembled WGS sequence"/>
</dbReference>
<evidence type="ECO:0000256" key="2">
    <source>
        <dbReference type="PROSITE-ProRule" id="PRU00708"/>
    </source>
</evidence>
<dbReference type="InParanoid" id="A0A1Q3BP79"/>
<feature type="repeat" description="PPR" evidence="2">
    <location>
        <begin position="30"/>
        <end position="64"/>
    </location>
</feature>
<dbReference type="GO" id="GO:0003723">
    <property type="term" value="F:RNA binding"/>
    <property type="evidence" value="ECO:0007669"/>
    <property type="project" value="InterPro"/>
</dbReference>
<protein>
    <submittedName>
        <fullName evidence="3">PPR domain-containing protein</fullName>
    </submittedName>
</protein>
<dbReference type="PANTHER" id="PTHR47926:SF533">
    <property type="entry name" value="DYW DOMAIN-CONTAINING PROTEIN"/>
    <property type="match status" value="1"/>
</dbReference>
<comment type="caution">
    <text evidence="3">The sequence shown here is derived from an EMBL/GenBank/DDBJ whole genome shotgun (WGS) entry which is preliminary data.</text>
</comment>
<sequence>VGNKLFALYFKLGSDFKETRRVCDEIIVKEDIAWLSMISGYIKAGEPRSSLDMFLEMLGFGVEPTAFDLSAMIKACLEIGDLKLGRLKQGKEVHANVVTSSLCGDVVIKNNLVDMYEKCGSVAASRHVFDKKLVKDYVSWSALLVAYYQNRDLEYVIKLFR</sequence>
<accession>A0A1Q3BP79</accession>
<name>A0A1Q3BP79_CEPFO</name>
<dbReference type="PROSITE" id="PS51375">
    <property type="entry name" value="PPR"/>
    <property type="match status" value="1"/>
</dbReference>
<reference evidence="4" key="1">
    <citation type="submission" date="2016-04" db="EMBL/GenBank/DDBJ databases">
        <title>Cephalotus genome sequencing.</title>
        <authorList>
            <person name="Fukushima K."/>
            <person name="Hasebe M."/>
            <person name="Fang X."/>
        </authorList>
    </citation>
    <scope>NUCLEOTIDE SEQUENCE [LARGE SCALE GENOMIC DNA]</scope>
    <source>
        <strain evidence="4">cv. St1</strain>
    </source>
</reference>
<dbReference type="PANTHER" id="PTHR47926">
    <property type="entry name" value="PENTATRICOPEPTIDE REPEAT-CONTAINING PROTEIN"/>
    <property type="match status" value="1"/>
</dbReference>
<dbReference type="STRING" id="3775.A0A1Q3BP79"/>
<organism evidence="3 4">
    <name type="scientific">Cephalotus follicularis</name>
    <name type="common">Albany pitcher plant</name>
    <dbReference type="NCBI Taxonomy" id="3775"/>
    <lineage>
        <taxon>Eukaryota</taxon>
        <taxon>Viridiplantae</taxon>
        <taxon>Streptophyta</taxon>
        <taxon>Embryophyta</taxon>
        <taxon>Tracheophyta</taxon>
        <taxon>Spermatophyta</taxon>
        <taxon>Magnoliopsida</taxon>
        <taxon>eudicotyledons</taxon>
        <taxon>Gunneridae</taxon>
        <taxon>Pentapetalae</taxon>
        <taxon>rosids</taxon>
        <taxon>fabids</taxon>
        <taxon>Oxalidales</taxon>
        <taxon>Cephalotaceae</taxon>
        <taxon>Cephalotus</taxon>
    </lineage>
</organism>
<evidence type="ECO:0000313" key="3">
    <source>
        <dbReference type="EMBL" id="GAV69513.1"/>
    </source>
</evidence>
<dbReference type="EMBL" id="BDDD01000729">
    <property type="protein sequence ID" value="GAV69513.1"/>
    <property type="molecule type" value="Genomic_DNA"/>
</dbReference>
<dbReference type="Gene3D" id="1.25.40.10">
    <property type="entry name" value="Tetratricopeptide repeat domain"/>
    <property type="match status" value="2"/>
</dbReference>
<keyword evidence="4" id="KW-1185">Reference proteome</keyword>
<dbReference type="Pfam" id="PF01535">
    <property type="entry name" value="PPR"/>
    <property type="match status" value="2"/>
</dbReference>
<dbReference type="InterPro" id="IPR011990">
    <property type="entry name" value="TPR-like_helical_dom_sf"/>
</dbReference>
<gene>
    <name evidence="3" type="ORF">CFOL_v3_13014</name>
</gene>
<evidence type="ECO:0000313" key="4">
    <source>
        <dbReference type="Proteomes" id="UP000187406"/>
    </source>
</evidence>
<proteinExistence type="predicted"/>
<dbReference type="AlphaFoldDB" id="A0A1Q3BP79"/>
<dbReference type="OrthoDB" id="953654at2759"/>
<dbReference type="NCBIfam" id="TIGR00756">
    <property type="entry name" value="PPR"/>
    <property type="match status" value="1"/>
</dbReference>
<feature type="non-terminal residue" evidence="3">
    <location>
        <position position="161"/>
    </location>
</feature>
<dbReference type="InterPro" id="IPR002885">
    <property type="entry name" value="PPR_rpt"/>
</dbReference>
<feature type="non-terminal residue" evidence="3">
    <location>
        <position position="1"/>
    </location>
</feature>
<evidence type="ECO:0000256" key="1">
    <source>
        <dbReference type="ARBA" id="ARBA00022737"/>
    </source>
</evidence>
<dbReference type="GO" id="GO:0009451">
    <property type="term" value="P:RNA modification"/>
    <property type="evidence" value="ECO:0007669"/>
    <property type="project" value="InterPro"/>
</dbReference>
<keyword evidence="1" id="KW-0677">Repeat</keyword>
<dbReference type="InterPro" id="IPR046960">
    <property type="entry name" value="PPR_At4g14850-like_plant"/>
</dbReference>